<keyword evidence="2" id="KW-1185">Reference proteome</keyword>
<proteinExistence type="predicted"/>
<evidence type="ECO:0000313" key="2">
    <source>
        <dbReference type="Proteomes" id="UP000265520"/>
    </source>
</evidence>
<dbReference type="AlphaFoldDB" id="A0A392TTS7"/>
<organism evidence="1 2">
    <name type="scientific">Trifolium medium</name>
    <dbReference type="NCBI Taxonomy" id="97028"/>
    <lineage>
        <taxon>Eukaryota</taxon>
        <taxon>Viridiplantae</taxon>
        <taxon>Streptophyta</taxon>
        <taxon>Embryophyta</taxon>
        <taxon>Tracheophyta</taxon>
        <taxon>Spermatophyta</taxon>
        <taxon>Magnoliopsida</taxon>
        <taxon>eudicotyledons</taxon>
        <taxon>Gunneridae</taxon>
        <taxon>Pentapetalae</taxon>
        <taxon>rosids</taxon>
        <taxon>fabids</taxon>
        <taxon>Fabales</taxon>
        <taxon>Fabaceae</taxon>
        <taxon>Papilionoideae</taxon>
        <taxon>50 kb inversion clade</taxon>
        <taxon>NPAAA clade</taxon>
        <taxon>Hologalegina</taxon>
        <taxon>IRL clade</taxon>
        <taxon>Trifolieae</taxon>
        <taxon>Trifolium</taxon>
    </lineage>
</organism>
<evidence type="ECO:0000313" key="1">
    <source>
        <dbReference type="EMBL" id="MCI63245.1"/>
    </source>
</evidence>
<dbReference type="EMBL" id="LXQA010633521">
    <property type="protein sequence ID" value="MCI63245.1"/>
    <property type="molecule type" value="Genomic_DNA"/>
</dbReference>
<comment type="caution">
    <text evidence="1">The sequence shown here is derived from an EMBL/GenBank/DDBJ whole genome shotgun (WGS) entry which is preliminary data.</text>
</comment>
<sequence>MTGKLYGNNTTVNSQSDESLRIVVADSEKDTSVDAEVVIVNDIVSKERSGEKNPLPVIQILKGRQV</sequence>
<reference evidence="1 2" key="1">
    <citation type="journal article" date="2018" name="Front. Plant Sci.">
        <title>Red Clover (Trifolium pratense) and Zigzag Clover (T. medium) - A Picture of Genomic Similarities and Differences.</title>
        <authorList>
            <person name="Dluhosova J."/>
            <person name="Istvanek J."/>
            <person name="Nedelnik J."/>
            <person name="Repkova J."/>
        </authorList>
    </citation>
    <scope>NUCLEOTIDE SEQUENCE [LARGE SCALE GENOMIC DNA]</scope>
    <source>
        <strain evidence="2">cv. 10/8</strain>
        <tissue evidence="1">Leaf</tissue>
    </source>
</reference>
<accession>A0A392TTS7</accession>
<name>A0A392TTS7_9FABA</name>
<protein>
    <submittedName>
        <fullName evidence="1">Uncharacterized protein</fullName>
    </submittedName>
</protein>
<dbReference type="Proteomes" id="UP000265520">
    <property type="component" value="Unassembled WGS sequence"/>
</dbReference>